<evidence type="ECO:0000256" key="3">
    <source>
        <dbReference type="ARBA" id="ARBA00023235"/>
    </source>
</evidence>
<dbReference type="InterPro" id="IPR020103">
    <property type="entry name" value="PsdUridine_synth_cat_dom_sf"/>
</dbReference>
<dbReference type="SUPFAM" id="SSF55174">
    <property type="entry name" value="Alpha-L RNA-binding motif"/>
    <property type="match status" value="1"/>
</dbReference>
<reference evidence="8" key="1">
    <citation type="journal article" date="2019" name="Int. J. Syst. Evol. Microbiol.">
        <title>The Global Catalogue of Microorganisms (GCM) 10K type strain sequencing project: providing services to taxonomists for standard genome sequencing and annotation.</title>
        <authorList>
            <consortium name="The Broad Institute Genomics Platform"/>
            <consortium name="The Broad Institute Genome Sequencing Center for Infectious Disease"/>
            <person name="Wu L."/>
            <person name="Ma J."/>
        </authorList>
    </citation>
    <scope>NUCLEOTIDE SEQUENCE [LARGE SCALE GENOMIC DNA]</scope>
    <source>
        <strain evidence="8">CGMCC 1.12404</strain>
    </source>
</reference>
<dbReference type="CDD" id="cd00165">
    <property type="entry name" value="S4"/>
    <property type="match status" value="1"/>
</dbReference>
<dbReference type="Proteomes" id="UP000617979">
    <property type="component" value="Unassembled WGS sequence"/>
</dbReference>
<evidence type="ECO:0000256" key="4">
    <source>
        <dbReference type="PROSITE-ProRule" id="PRU00182"/>
    </source>
</evidence>
<evidence type="ECO:0000256" key="2">
    <source>
        <dbReference type="ARBA" id="ARBA00022884"/>
    </source>
</evidence>
<keyword evidence="8" id="KW-1185">Reference proteome</keyword>
<dbReference type="EMBL" id="BMEX01000003">
    <property type="protein sequence ID" value="GGA39076.1"/>
    <property type="molecule type" value="Genomic_DNA"/>
</dbReference>
<gene>
    <name evidence="7" type="primary">rluB</name>
    <name evidence="7" type="ORF">GCM10007416_10050</name>
</gene>
<evidence type="ECO:0000313" key="7">
    <source>
        <dbReference type="EMBL" id="GGA39076.1"/>
    </source>
</evidence>
<dbReference type="Gene3D" id="3.30.70.1560">
    <property type="entry name" value="Alpha-L RNA-binding motif"/>
    <property type="match status" value="1"/>
</dbReference>
<comment type="similarity">
    <text evidence="1 5">Belongs to the pseudouridine synthase RsuA family.</text>
</comment>
<dbReference type="InterPro" id="IPR002942">
    <property type="entry name" value="S4_RNA-bd"/>
</dbReference>
<feature type="domain" description="RNA-binding S4" evidence="6">
    <location>
        <begin position="2"/>
        <end position="60"/>
    </location>
</feature>
<dbReference type="SUPFAM" id="SSF55120">
    <property type="entry name" value="Pseudouridine synthase"/>
    <property type="match status" value="1"/>
</dbReference>
<dbReference type="PROSITE" id="PS01149">
    <property type="entry name" value="PSI_RSU"/>
    <property type="match status" value="1"/>
</dbReference>
<dbReference type="Pfam" id="PF01479">
    <property type="entry name" value="S4"/>
    <property type="match status" value="1"/>
</dbReference>
<evidence type="ECO:0000313" key="8">
    <source>
        <dbReference type="Proteomes" id="UP000617979"/>
    </source>
</evidence>
<name>A0ABQ1G982_9BACL</name>
<dbReference type="Gene3D" id="3.10.290.10">
    <property type="entry name" value="RNA-binding S4 domain"/>
    <property type="match status" value="1"/>
</dbReference>
<dbReference type="EC" id="5.4.99.-" evidence="5"/>
<organism evidence="7 8">
    <name type="scientific">Kroppenstedtia guangzhouensis</name>
    <dbReference type="NCBI Taxonomy" id="1274356"/>
    <lineage>
        <taxon>Bacteria</taxon>
        <taxon>Bacillati</taxon>
        <taxon>Bacillota</taxon>
        <taxon>Bacilli</taxon>
        <taxon>Bacillales</taxon>
        <taxon>Thermoactinomycetaceae</taxon>
        <taxon>Kroppenstedtia</taxon>
    </lineage>
</organism>
<dbReference type="PROSITE" id="PS50889">
    <property type="entry name" value="S4"/>
    <property type="match status" value="1"/>
</dbReference>
<comment type="caution">
    <text evidence="7">The sequence shown here is derived from an EMBL/GenBank/DDBJ whole genome shotgun (WGS) entry which is preliminary data.</text>
</comment>
<dbReference type="InterPro" id="IPR006145">
    <property type="entry name" value="PsdUridine_synth_RsuA/RluA"/>
</dbReference>
<accession>A0ABQ1G982</accession>
<keyword evidence="3 5" id="KW-0413">Isomerase</keyword>
<dbReference type="InterPro" id="IPR036986">
    <property type="entry name" value="S4_RNA-bd_sf"/>
</dbReference>
<dbReference type="InterPro" id="IPR050343">
    <property type="entry name" value="RsuA_PseudoU_synthase"/>
</dbReference>
<dbReference type="InterPro" id="IPR000748">
    <property type="entry name" value="PsdUridine_synth_RsuA/RluB/E/F"/>
</dbReference>
<sequence length="236" mass="27095">MERLQKVMARAGVASRRKSEEWILRGKVRVNGETVTQLGTRVDPDRDRIEVEGRLIRPEQKRYFVFYKPKGVITSLSDPKGRPVVVDWFRDVGERIYPVGRLDYDTEGLLLLTNDGELAHGMAHPRQEVDKVYQVTVKGIPAKNSLRRLQTGVKLTDGWTAPAKVRILWTGKNQAQMELTIHEGRNRQVRRMCEAVGHPVVHLVRVQLAFLTLSGLQPGKYRELSQEEVRRLKELL</sequence>
<dbReference type="PANTHER" id="PTHR47683:SF3">
    <property type="entry name" value="RIBOSOMAL LARGE SUBUNIT PSEUDOURIDINE SYNTHASE B"/>
    <property type="match status" value="1"/>
</dbReference>
<protein>
    <recommendedName>
        <fullName evidence="5">Pseudouridine synthase</fullName>
        <ecNumber evidence="5">5.4.99.-</ecNumber>
    </recommendedName>
</protein>
<dbReference type="RefSeq" id="WP_188430547.1">
    <property type="nucleotide sequence ID" value="NZ_BMEX01000003.1"/>
</dbReference>
<dbReference type="NCBIfam" id="TIGR00093">
    <property type="entry name" value="pseudouridine synthase"/>
    <property type="match status" value="1"/>
</dbReference>
<evidence type="ECO:0000256" key="1">
    <source>
        <dbReference type="ARBA" id="ARBA00008348"/>
    </source>
</evidence>
<evidence type="ECO:0000256" key="5">
    <source>
        <dbReference type="RuleBase" id="RU003887"/>
    </source>
</evidence>
<dbReference type="PANTHER" id="PTHR47683">
    <property type="entry name" value="PSEUDOURIDINE SYNTHASE FAMILY PROTEIN-RELATED"/>
    <property type="match status" value="1"/>
</dbReference>
<dbReference type="Pfam" id="PF00849">
    <property type="entry name" value="PseudoU_synth_2"/>
    <property type="match status" value="1"/>
</dbReference>
<dbReference type="SMART" id="SM00363">
    <property type="entry name" value="S4"/>
    <property type="match status" value="1"/>
</dbReference>
<dbReference type="Gene3D" id="3.30.70.580">
    <property type="entry name" value="Pseudouridine synthase I, catalytic domain, N-terminal subdomain"/>
    <property type="match status" value="1"/>
</dbReference>
<dbReference type="InterPro" id="IPR042092">
    <property type="entry name" value="PsdUridine_s_RsuA/RluB/E/F_cat"/>
</dbReference>
<keyword evidence="2 4" id="KW-0694">RNA-binding</keyword>
<proteinExistence type="inferred from homology"/>
<dbReference type="InterPro" id="IPR018496">
    <property type="entry name" value="PsdUridine_synth_RsuA/RluB_CS"/>
</dbReference>
<dbReference type="CDD" id="cd02870">
    <property type="entry name" value="PseudoU_synth_RsuA_like"/>
    <property type="match status" value="1"/>
</dbReference>
<evidence type="ECO:0000259" key="6">
    <source>
        <dbReference type="SMART" id="SM00363"/>
    </source>
</evidence>
<dbReference type="InterPro" id="IPR020094">
    <property type="entry name" value="TruA/RsuA/RluB/E/F_N"/>
</dbReference>